<dbReference type="RefSeq" id="WP_132418271.1">
    <property type="nucleotide sequence ID" value="NZ_SKFG01000010.1"/>
</dbReference>
<gene>
    <name evidence="1" type="ORF">E0485_11965</name>
</gene>
<dbReference type="OrthoDB" id="2082535at2"/>
<sequence>MSVIITGIGVTVPNKIVLEDYFSSLESEPDKDQKLDNIEFTLIPKAKMRRMNHYTSLVMSSVERAIIDSEIDFQNIDKHRIGTIYNTCYGPLETNLEFGKFVKDGDPDLGSPIVFANTVTNAAIGHLCIIMGYKGVSTQLMGSNNLLYSEILLKSEHADYIFTGGIEDYVGFLDEEYQAFYNQIFEEGISGAGVSLLLQRDTSEYQKVYGEIGKTRQKYMGIMPFQEKAKNETFDALNDVLGQFAQDKIDFHVSMTNKNELREMETMLVKDFYKEIPVIYPKDVFGELFGCNLSFGVAVAAMVLQKYPAKDNVLVTCYDTAGDYTGICIRRC</sequence>
<keyword evidence="2" id="KW-1185">Reference proteome</keyword>
<dbReference type="Proteomes" id="UP000295418">
    <property type="component" value="Unassembled WGS sequence"/>
</dbReference>
<protein>
    <recommendedName>
        <fullName evidence="3">Beta-ketoacyl synthase N-terminal domain-containing protein</fullName>
    </recommendedName>
</protein>
<evidence type="ECO:0000313" key="2">
    <source>
        <dbReference type="Proteomes" id="UP000295418"/>
    </source>
</evidence>
<dbReference type="SUPFAM" id="SSF53901">
    <property type="entry name" value="Thiolase-like"/>
    <property type="match status" value="1"/>
</dbReference>
<dbReference type="InterPro" id="IPR016039">
    <property type="entry name" value="Thiolase-like"/>
</dbReference>
<evidence type="ECO:0000313" key="1">
    <source>
        <dbReference type="EMBL" id="TCZ77170.1"/>
    </source>
</evidence>
<name>A0A4R4EDQ6_9BACL</name>
<dbReference type="Gene3D" id="3.40.47.10">
    <property type="match status" value="1"/>
</dbReference>
<evidence type="ECO:0008006" key="3">
    <source>
        <dbReference type="Google" id="ProtNLM"/>
    </source>
</evidence>
<dbReference type="GO" id="GO:0016746">
    <property type="term" value="F:acyltransferase activity"/>
    <property type="evidence" value="ECO:0007669"/>
    <property type="project" value="InterPro"/>
</dbReference>
<dbReference type="AlphaFoldDB" id="A0A4R4EDQ6"/>
<dbReference type="EMBL" id="SKFG01000010">
    <property type="protein sequence ID" value="TCZ77170.1"/>
    <property type="molecule type" value="Genomic_DNA"/>
</dbReference>
<proteinExistence type="predicted"/>
<organism evidence="1 2">
    <name type="scientific">Paenibacillus albiflavus</name>
    <dbReference type="NCBI Taxonomy" id="2545760"/>
    <lineage>
        <taxon>Bacteria</taxon>
        <taxon>Bacillati</taxon>
        <taxon>Bacillota</taxon>
        <taxon>Bacilli</taxon>
        <taxon>Bacillales</taxon>
        <taxon>Paenibacillaceae</taxon>
        <taxon>Paenibacillus</taxon>
    </lineage>
</organism>
<comment type="caution">
    <text evidence="1">The sequence shown here is derived from an EMBL/GenBank/DDBJ whole genome shotgun (WGS) entry which is preliminary data.</text>
</comment>
<accession>A0A4R4EDQ6</accession>
<reference evidence="1 2" key="1">
    <citation type="submission" date="2019-03" db="EMBL/GenBank/DDBJ databases">
        <authorList>
            <person name="Kim M.K.M."/>
        </authorList>
    </citation>
    <scope>NUCLEOTIDE SEQUENCE [LARGE SCALE GENOMIC DNA]</scope>
    <source>
        <strain evidence="1 2">18JY21-1</strain>
    </source>
</reference>